<gene>
    <name evidence="2" type="ORF">HNR10_004443</name>
</gene>
<name>A0A7Z0EQS7_9ACTN</name>
<organism evidence="2 3">
    <name type="scientific">Nocardiopsis aegyptia</name>
    <dbReference type="NCBI Taxonomy" id="220378"/>
    <lineage>
        <taxon>Bacteria</taxon>
        <taxon>Bacillati</taxon>
        <taxon>Actinomycetota</taxon>
        <taxon>Actinomycetes</taxon>
        <taxon>Streptosporangiales</taxon>
        <taxon>Nocardiopsidaceae</taxon>
        <taxon>Nocardiopsis</taxon>
    </lineage>
</organism>
<dbReference type="PROSITE" id="PS50943">
    <property type="entry name" value="HTH_CROC1"/>
    <property type="match status" value="1"/>
</dbReference>
<proteinExistence type="predicted"/>
<evidence type="ECO:0000313" key="2">
    <source>
        <dbReference type="EMBL" id="NYJ36562.1"/>
    </source>
</evidence>
<dbReference type="SUPFAM" id="SSF47413">
    <property type="entry name" value="lambda repressor-like DNA-binding domains"/>
    <property type="match status" value="1"/>
</dbReference>
<dbReference type="Pfam" id="PF01381">
    <property type="entry name" value="HTH_3"/>
    <property type="match status" value="1"/>
</dbReference>
<keyword evidence="3" id="KW-1185">Reference proteome</keyword>
<dbReference type="InterPro" id="IPR043917">
    <property type="entry name" value="DUF5753"/>
</dbReference>
<reference evidence="2 3" key="1">
    <citation type="submission" date="2020-07" db="EMBL/GenBank/DDBJ databases">
        <title>Sequencing the genomes of 1000 actinobacteria strains.</title>
        <authorList>
            <person name="Klenk H.-P."/>
        </authorList>
    </citation>
    <scope>NUCLEOTIDE SEQUENCE [LARGE SCALE GENOMIC DNA]</scope>
    <source>
        <strain evidence="2 3">DSM 44442</strain>
    </source>
</reference>
<evidence type="ECO:0000313" key="3">
    <source>
        <dbReference type="Proteomes" id="UP000572051"/>
    </source>
</evidence>
<dbReference type="InterPro" id="IPR001387">
    <property type="entry name" value="Cro/C1-type_HTH"/>
</dbReference>
<evidence type="ECO:0000259" key="1">
    <source>
        <dbReference type="PROSITE" id="PS50943"/>
    </source>
</evidence>
<dbReference type="Proteomes" id="UP000572051">
    <property type="component" value="Unassembled WGS sequence"/>
</dbReference>
<dbReference type="Gene3D" id="1.10.260.40">
    <property type="entry name" value="lambda repressor-like DNA-binding domains"/>
    <property type="match status" value="1"/>
</dbReference>
<dbReference type="EMBL" id="JACCFS010000001">
    <property type="protein sequence ID" value="NYJ36562.1"/>
    <property type="molecule type" value="Genomic_DNA"/>
</dbReference>
<dbReference type="CDD" id="cd00093">
    <property type="entry name" value="HTH_XRE"/>
    <property type="match status" value="1"/>
</dbReference>
<comment type="caution">
    <text evidence="2">The sequence shown here is derived from an EMBL/GenBank/DDBJ whole genome shotgun (WGS) entry which is preliminary data.</text>
</comment>
<protein>
    <recommendedName>
        <fullName evidence="1">HTH cro/C1-type domain-containing protein</fullName>
    </recommendedName>
</protein>
<dbReference type="AlphaFoldDB" id="A0A7Z0EQS7"/>
<feature type="domain" description="HTH cro/C1-type" evidence="1">
    <location>
        <begin position="1"/>
        <end position="46"/>
    </location>
</feature>
<sequence>MTQTQLARSANISLSSLNRWEQGGSLPRRENAERLDHELRTEGRLLARFDEAKDGFTVPPWARDLVSIETAARTVHVVALALVPGYLQSPLYASMLFRASRPWAPDAEIGRLVRLRCQRLEQLPDLRVTAVFPVSAIDSLPPEIRTEQVAALQRWVSTGRVTLHLVPHESLLLVPTAPVMVFQLENGEQVISSDHATGSVVAETSMHPRLTSMVSTALAAALPSRMSLEVLEGLT</sequence>
<dbReference type="GO" id="GO:0003677">
    <property type="term" value="F:DNA binding"/>
    <property type="evidence" value="ECO:0007669"/>
    <property type="project" value="InterPro"/>
</dbReference>
<dbReference type="InterPro" id="IPR010982">
    <property type="entry name" value="Lambda_DNA-bd_dom_sf"/>
</dbReference>
<accession>A0A7Z0EQS7</accession>
<dbReference type="Pfam" id="PF19054">
    <property type="entry name" value="DUF5753"/>
    <property type="match status" value="1"/>
</dbReference>